<dbReference type="AlphaFoldDB" id="A0A3S4JV36"/>
<evidence type="ECO:0000256" key="1">
    <source>
        <dbReference type="ARBA" id="ARBA00005254"/>
    </source>
</evidence>
<dbReference type="RefSeq" id="WP_225548005.1">
    <property type="nucleotide sequence ID" value="NZ_CP069442.1"/>
</dbReference>
<evidence type="ECO:0000313" key="2">
    <source>
        <dbReference type="EMBL" id="VEB41424.1"/>
    </source>
</evidence>
<sequence length="263" mass="28689">MMSTDAVTLSVDNRGIATVALNRPGLHNALDDETISLLAATLETLAEDATVRMVVLTGSGISFSAGHDPEWLRRLAEFSANELNRYAQQIARLLHTLDTLPKPTLAKVQGSAFGLGVAMVACCDITISASEALYSLADVRFGQIPALTAPYLIRAIGERATRRYSITAERFNAGKAKRLGLIHQVVENDELNAAVEHMVGQLLLNSPAAMRATKHLIGEIGKQEITPQVMQRCIEHSLTVRMSDEGREGMRALIEMRKPGWME</sequence>
<gene>
    <name evidence="2" type="primary">menB</name>
    <name evidence="2" type="ORF">NCTC9695_01852</name>
</gene>
<dbReference type="Proteomes" id="UP000275777">
    <property type="component" value="Chromosome"/>
</dbReference>
<comment type="similarity">
    <text evidence="1">Belongs to the enoyl-CoA hydratase/isomerase family.</text>
</comment>
<dbReference type="GO" id="GO:0008300">
    <property type="term" value="P:isoprenoid catabolic process"/>
    <property type="evidence" value="ECO:0007669"/>
    <property type="project" value="TreeGrafter"/>
</dbReference>
<evidence type="ECO:0000313" key="3">
    <source>
        <dbReference type="Proteomes" id="UP000275777"/>
    </source>
</evidence>
<protein>
    <submittedName>
        <fullName evidence="2">1,4-Dihydroxy-2-naphthoyl-CoA synthase</fullName>
        <ecNumber evidence="2">4.1.3.36</ecNumber>
    </submittedName>
</protein>
<proteinExistence type="inferred from homology"/>
<organism evidence="2 3">
    <name type="scientific">Chromobacterium violaceum</name>
    <dbReference type="NCBI Taxonomy" id="536"/>
    <lineage>
        <taxon>Bacteria</taxon>
        <taxon>Pseudomonadati</taxon>
        <taxon>Pseudomonadota</taxon>
        <taxon>Betaproteobacteria</taxon>
        <taxon>Neisseriales</taxon>
        <taxon>Chromobacteriaceae</taxon>
        <taxon>Chromobacterium</taxon>
    </lineage>
</organism>
<dbReference type="Gene3D" id="1.10.12.10">
    <property type="entry name" value="Lyase 2-enoyl-coa Hydratase, Chain A, domain 2"/>
    <property type="match status" value="1"/>
</dbReference>
<dbReference type="PANTHER" id="PTHR42964">
    <property type="entry name" value="ENOYL-COA HYDRATASE"/>
    <property type="match status" value="1"/>
</dbReference>
<reference evidence="2 3" key="1">
    <citation type="submission" date="2018-12" db="EMBL/GenBank/DDBJ databases">
        <authorList>
            <consortium name="Pathogen Informatics"/>
        </authorList>
    </citation>
    <scope>NUCLEOTIDE SEQUENCE [LARGE SCALE GENOMIC DNA]</scope>
    <source>
        <strain evidence="2 3">NCTC9695</strain>
    </source>
</reference>
<dbReference type="InterPro" id="IPR001753">
    <property type="entry name" value="Enoyl-CoA_hydra/iso"/>
</dbReference>
<dbReference type="GeneID" id="66367009"/>
<keyword evidence="2" id="KW-0456">Lyase</keyword>
<dbReference type="PANTHER" id="PTHR42964:SF1">
    <property type="entry name" value="POLYKETIDE BIOSYNTHESIS ENOYL-COA HYDRATASE PKSH-RELATED"/>
    <property type="match status" value="1"/>
</dbReference>
<dbReference type="GO" id="GO:0008935">
    <property type="term" value="F:1,4-dihydroxy-2-naphthoyl-CoA synthase activity"/>
    <property type="evidence" value="ECO:0007669"/>
    <property type="project" value="UniProtKB-EC"/>
</dbReference>
<dbReference type="Pfam" id="PF00378">
    <property type="entry name" value="ECH_1"/>
    <property type="match status" value="1"/>
</dbReference>
<dbReference type="EMBL" id="LR134182">
    <property type="protein sequence ID" value="VEB41424.1"/>
    <property type="molecule type" value="Genomic_DNA"/>
</dbReference>
<dbReference type="EC" id="4.1.3.36" evidence="2"/>
<dbReference type="CDD" id="cd06558">
    <property type="entry name" value="crotonase-like"/>
    <property type="match status" value="1"/>
</dbReference>
<dbReference type="InterPro" id="IPR014748">
    <property type="entry name" value="Enoyl-CoA_hydra_C"/>
</dbReference>
<name>A0A3S4JV36_CHRVL</name>
<dbReference type="Gene3D" id="3.90.226.10">
    <property type="entry name" value="2-enoyl-CoA Hydratase, Chain A, domain 1"/>
    <property type="match status" value="1"/>
</dbReference>
<dbReference type="InterPro" id="IPR029045">
    <property type="entry name" value="ClpP/crotonase-like_dom_sf"/>
</dbReference>
<dbReference type="InterPro" id="IPR051683">
    <property type="entry name" value="Enoyl-CoA_Hydratase/Isomerase"/>
</dbReference>
<accession>A0A3S4JV36</accession>
<dbReference type="SUPFAM" id="SSF52096">
    <property type="entry name" value="ClpP/crotonase"/>
    <property type="match status" value="1"/>
</dbReference>